<name>A0A401PMJ2_SCYTO</name>
<evidence type="ECO:0000256" key="1">
    <source>
        <dbReference type="ARBA" id="ARBA00004335"/>
    </source>
</evidence>
<protein>
    <recommendedName>
        <fullName evidence="9">Nucleoporin NUP42</fullName>
    </recommendedName>
    <alternativeName>
        <fullName evidence="10">Nucleoporin-like protein 2</fullName>
    </alternativeName>
</protein>
<sequence>MPVCKFFLEGRCRFGDNCWNEHPRGVGRGQPNTASRGTWGNQFQKHQSSYIQPPSFYRPPSTWGSGGREVERRGFGSADTGKKATSSSGSFLQNRFTTLSSEDQDREVENLLEVVRKDIEAWEISNQWLFSCYSVAKEYACVSGLVDISPEELRMEYYNSRTGGSLQNYADSIQQLSNQQRNRMLEMKKPNSSVRCSMSAELRKPNQQKPETKFGKMQTSIFGSSGFASNSVNSDTFSFKPSAGLGNTTTTSGFGGSSAPASSTFGNASTFTVPTSTSASASGAFGISATSSTPGPSLFGSSAPFGSNSTTASPGFGSSASVCAPTSSVFGSTVTTTANAFGANVTTTANAFGGNVTTTTNAFGGNVTATPNAFGANVTAIPNAFGGNVTATPNAFGANVTATPNAFGANVTTTPNAFGANVTTTPNAFGGNVTTTPNAFGGNVPTTPNAFGGNVPTTPNAFGSSAVSVSQPQNIAGSNNSVSGYDKLYTPRTELSADDLQEFEAKKFTLGRIPLRPPPIELMNV</sequence>
<keyword evidence="3 11" id="KW-0479">Metal-binding</keyword>
<dbReference type="InterPro" id="IPR000571">
    <property type="entry name" value="Znf_CCCH"/>
</dbReference>
<keyword evidence="6" id="KW-0509">mRNA transport</keyword>
<feature type="region of interest" description="Disordered" evidence="12">
    <location>
        <begin position="194"/>
        <end position="214"/>
    </location>
</feature>
<keyword evidence="6" id="KW-0811">Translocation</keyword>
<gene>
    <name evidence="14" type="ORF">scyTo_0003412</name>
</gene>
<dbReference type="GO" id="GO:0005643">
    <property type="term" value="C:nuclear pore"/>
    <property type="evidence" value="ECO:0007669"/>
    <property type="project" value="UniProtKB-SubCell"/>
</dbReference>
<keyword evidence="4 11" id="KW-0863">Zinc-finger</keyword>
<dbReference type="PANTHER" id="PTHR46527:SF1">
    <property type="entry name" value="NUCLEOPORIN NUP42"/>
    <property type="match status" value="1"/>
</dbReference>
<comment type="caution">
    <text evidence="14">The sequence shown here is derived from an EMBL/GenBank/DDBJ whole genome shotgun (WGS) entry which is preliminary data.</text>
</comment>
<evidence type="ECO:0000256" key="3">
    <source>
        <dbReference type="ARBA" id="ARBA00022723"/>
    </source>
</evidence>
<dbReference type="AlphaFoldDB" id="A0A401PMJ2"/>
<dbReference type="STRING" id="75743.A0A401PMJ2"/>
<keyword evidence="6" id="KW-0653">Protein transport</keyword>
<dbReference type="GO" id="GO:0008270">
    <property type="term" value="F:zinc ion binding"/>
    <property type="evidence" value="ECO:0007669"/>
    <property type="project" value="UniProtKB-KW"/>
</dbReference>
<dbReference type="OrthoDB" id="20729at2759"/>
<feature type="zinc finger region" description="C3H1-type" evidence="11">
    <location>
        <begin position="1"/>
        <end position="25"/>
    </location>
</feature>
<evidence type="ECO:0000256" key="11">
    <source>
        <dbReference type="PROSITE-ProRule" id="PRU00723"/>
    </source>
</evidence>
<evidence type="ECO:0000256" key="10">
    <source>
        <dbReference type="ARBA" id="ARBA00042384"/>
    </source>
</evidence>
<evidence type="ECO:0000313" key="15">
    <source>
        <dbReference type="Proteomes" id="UP000288216"/>
    </source>
</evidence>
<evidence type="ECO:0000313" key="14">
    <source>
        <dbReference type="EMBL" id="GCB74323.1"/>
    </source>
</evidence>
<comment type="function">
    <text evidence="8">Required for the export of mRNAs containing poly(A) tails from the nucleus into the cytoplasm.</text>
</comment>
<reference evidence="14 15" key="1">
    <citation type="journal article" date="2018" name="Nat. Ecol. Evol.">
        <title>Shark genomes provide insights into elasmobranch evolution and the origin of vertebrates.</title>
        <authorList>
            <person name="Hara Y"/>
            <person name="Yamaguchi K"/>
            <person name="Onimaru K"/>
            <person name="Kadota M"/>
            <person name="Koyanagi M"/>
            <person name="Keeley SD"/>
            <person name="Tatsumi K"/>
            <person name="Tanaka K"/>
            <person name="Motone F"/>
            <person name="Kageyama Y"/>
            <person name="Nozu R"/>
            <person name="Adachi N"/>
            <person name="Nishimura O"/>
            <person name="Nakagawa R"/>
            <person name="Tanegashima C"/>
            <person name="Kiyatake I"/>
            <person name="Matsumoto R"/>
            <person name="Murakumo K"/>
            <person name="Nishida K"/>
            <person name="Terakita A"/>
            <person name="Kuratani S"/>
            <person name="Sato K"/>
            <person name="Hyodo S Kuraku.S."/>
        </authorList>
    </citation>
    <scope>NUCLEOTIDE SEQUENCE [LARGE SCALE GENOMIC DNA]</scope>
</reference>
<dbReference type="OMA" id="EDMALWP"/>
<dbReference type="InterPro" id="IPR051767">
    <property type="entry name" value="Nucleoporin_NUP42"/>
</dbReference>
<evidence type="ECO:0000256" key="12">
    <source>
        <dbReference type="SAM" id="MobiDB-lite"/>
    </source>
</evidence>
<dbReference type="Gene3D" id="4.10.1000.10">
    <property type="entry name" value="Zinc finger, CCCH-type"/>
    <property type="match status" value="1"/>
</dbReference>
<dbReference type="Proteomes" id="UP000288216">
    <property type="component" value="Unassembled WGS sequence"/>
</dbReference>
<dbReference type="InterPro" id="IPR036855">
    <property type="entry name" value="Znf_CCCH_sf"/>
</dbReference>
<dbReference type="EMBL" id="BFAA01000919">
    <property type="protein sequence ID" value="GCB74323.1"/>
    <property type="molecule type" value="Genomic_DNA"/>
</dbReference>
<dbReference type="GO" id="GO:0031965">
    <property type="term" value="C:nuclear membrane"/>
    <property type="evidence" value="ECO:0007669"/>
    <property type="project" value="UniProtKB-SubCell"/>
</dbReference>
<feature type="domain" description="C3H1-type" evidence="13">
    <location>
        <begin position="1"/>
        <end position="25"/>
    </location>
</feature>
<keyword evidence="6" id="KW-0906">Nuclear pore complex</keyword>
<keyword evidence="7" id="KW-0539">Nucleus</keyword>
<evidence type="ECO:0000256" key="6">
    <source>
        <dbReference type="ARBA" id="ARBA00023132"/>
    </source>
</evidence>
<proteinExistence type="predicted"/>
<comment type="subcellular location">
    <subcellularLocation>
        <location evidence="1">Nucleus membrane</location>
        <topology evidence="1">Peripheral membrane protein</topology>
        <orientation evidence="1">Cytoplasmic side</orientation>
    </subcellularLocation>
    <subcellularLocation>
        <location evidence="2">Nucleus</location>
        <location evidence="2">Nuclear pore complex</location>
    </subcellularLocation>
</comment>
<evidence type="ECO:0000259" key="13">
    <source>
        <dbReference type="PROSITE" id="PS50103"/>
    </source>
</evidence>
<dbReference type="SMART" id="SM00356">
    <property type="entry name" value="ZnF_C3H1"/>
    <property type="match status" value="1"/>
</dbReference>
<evidence type="ECO:0000256" key="4">
    <source>
        <dbReference type="ARBA" id="ARBA00022771"/>
    </source>
</evidence>
<dbReference type="Pfam" id="PF18044">
    <property type="entry name" value="zf-CCCH_4"/>
    <property type="match status" value="1"/>
</dbReference>
<evidence type="ECO:0000256" key="5">
    <source>
        <dbReference type="ARBA" id="ARBA00022833"/>
    </source>
</evidence>
<accession>A0A401PMJ2</accession>
<dbReference type="InterPro" id="IPR041367">
    <property type="entry name" value="Znf-CCCH_4"/>
</dbReference>
<keyword evidence="15" id="KW-1185">Reference proteome</keyword>
<feature type="region of interest" description="Disordered" evidence="12">
    <location>
        <begin position="59"/>
        <end position="88"/>
    </location>
</feature>
<keyword evidence="5 11" id="KW-0862">Zinc</keyword>
<dbReference type="PROSITE" id="PS50103">
    <property type="entry name" value="ZF_C3H1"/>
    <property type="match status" value="1"/>
</dbReference>
<keyword evidence="6" id="KW-0813">Transport</keyword>
<evidence type="ECO:0000256" key="9">
    <source>
        <dbReference type="ARBA" id="ARBA00039886"/>
    </source>
</evidence>
<dbReference type="PANTHER" id="PTHR46527">
    <property type="entry name" value="NUCLEOPORIN-LIKE PROTEIN 2"/>
    <property type="match status" value="1"/>
</dbReference>
<evidence type="ECO:0000256" key="8">
    <source>
        <dbReference type="ARBA" id="ARBA00037262"/>
    </source>
</evidence>
<organism evidence="14 15">
    <name type="scientific">Scyliorhinus torazame</name>
    <name type="common">Cloudy catshark</name>
    <name type="synonym">Catulus torazame</name>
    <dbReference type="NCBI Taxonomy" id="75743"/>
    <lineage>
        <taxon>Eukaryota</taxon>
        <taxon>Metazoa</taxon>
        <taxon>Chordata</taxon>
        <taxon>Craniata</taxon>
        <taxon>Vertebrata</taxon>
        <taxon>Chondrichthyes</taxon>
        <taxon>Elasmobranchii</taxon>
        <taxon>Galeomorphii</taxon>
        <taxon>Galeoidea</taxon>
        <taxon>Carcharhiniformes</taxon>
        <taxon>Scyliorhinidae</taxon>
        <taxon>Scyliorhinus</taxon>
    </lineage>
</organism>
<dbReference type="SUPFAM" id="SSF90229">
    <property type="entry name" value="CCCH zinc finger"/>
    <property type="match status" value="1"/>
</dbReference>
<evidence type="ECO:0000256" key="2">
    <source>
        <dbReference type="ARBA" id="ARBA00004567"/>
    </source>
</evidence>
<evidence type="ECO:0000256" key="7">
    <source>
        <dbReference type="ARBA" id="ARBA00023242"/>
    </source>
</evidence>